<keyword evidence="3" id="KW-0812">Transmembrane</keyword>
<protein>
    <recommendedName>
        <fullName evidence="4">DDE Tnp4 domain-containing protein</fullName>
    </recommendedName>
</protein>
<evidence type="ECO:0000256" key="2">
    <source>
        <dbReference type="ARBA" id="ARBA00022723"/>
    </source>
</evidence>
<keyword evidence="3" id="KW-1133">Transmembrane helix</keyword>
<keyword evidence="3" id="KW-0472">Membrane</keyword>
<dbReference type="RefSeq" id="WP_182584004.1">
    <property type="nucleotide sequence ID" value="NZ_JABVCQ010000017.1"/>
</dbReference>
<evidence type="ECO:0000313" key="6">
    <source>
        <dbReference type="Proteomes" id="UP000548632"/>
    </source>
</evidence>
<dbReference type="Pfam" id="PF13359">
    <property type="entry name" value="DDE_Tnp_4"/>
    <property type="match status" value="1"/>
</dbReference>
<dbReference type="AlphaFoldDB" id="A0A839HCJ6"/>
<accession>A0A839HCJ6</accession>
<gene>
    <name evidence="5" type="ORF">HUK38_09060</name>
</gene>
<reference evidence="5 6" key="1">
    <citation type="journal article" date="2020" name="Arch. Microbiol.">
        <title>The genome sequence of the giant phototrophic gammaproteobacterium Thiospirillum jenense gives insight into its physiological properties and phylogenetic relationships.</title>
        <authorList>
            <person name="Imhoff J.F."/>
            <person name="Meyer T.E."/>
            <person name="Kyndt J.A."/>
        </authorList>
    </citation>
    <scope>NUCLEOTIDE SEQUENCE [LARGE SCALE GENOMIC DNA]</scope>
    <source>
        <strain evidence="5 6">DSM 216</strain>
    </source>
</reference>
<sequence>MSSFNNRSFSTNAKYLSRPYGGRRHDFHLLKQEFSPALPRFENCTMKVDSGYTGIVNSYSYKSVSIPHKKSKNKPLTSEQKTANKQLALERIFVEHNIAGLKRFRIFQIGFVFTTLICMTKFSAFVLDCGILA</sequence>
<organism evidence="5 6">
    <name type="scientific">Thiospirillum jenense</name>
    <dbReference type="NCBI Taxonomy" id="1653858"/>
    <lineage>
        <taxon>Bacteria</taxon>
        <taxon>Pseudomonadati</taxon>
        <taxon>Pseudomonadota</taxon>
        <taxon>Gammaproteobacteria</taxon>
        <taxon>Chromatiales</taxon>
        <taxon>Chromatiaceae</taxon>
        <taxon>Thiospirillum</taxon>
    </lineage>
</organism>
<evidence type="ECO:0000313" key="5">
    <source>
        <dbReference type="EMBL" id="MBB1126381.1"/>
    </source>
</evidence>
<evidence type="ECO:0000256" key="3">
    <source>
        <dbReference type="SAM" id="Phobius"/>
    </source>
</evidence>
<evidence type="ECO:0000256" key="1">
    <source>
        <dbReference type="ARBA" id="ARBA00001968"/>
    </source>
</evidence>
<dbReference type="GO" id="GO:0046872">
    <property type="term" value="F:metal ion binding"/>
    <property type="evidence" value="ECO:0007669"/>
    <property type="project" value="UniProtKB-KW"/>
</dbReference>
<keyword evidence="6" id="KW-1185">Reference proteome</keyword>
<dbReference type="InterPro" id="IPR027806">
    <property type="entry name" value="HARBI1_dom"/>
</dbReference>
<dbReference type="Proteomes" id="UP000548632">
    <property type="component" value="Unassembled WGS sequence"/>
</dbReference>
<proteinExistence type="predicted"/>
<comment type="caution">
    <text evidence="5">The sequence shown here is derived from an EMBL/GenBank/DDBJ whole genome shotgun (WGS) entry which is preliminary data.</text>
</comment>
<comment type="cofactor">
    <cofactor evidence="1">
        <name>a divalent metal cation</name>
        <dbReference type="ChEBI" id="CHEBI:60240"/>
    </cofactor>
</comment>
<keyword evidence="2" id="KW-0479">Metal-binding</keyword>
<name>A0A839HCJ6_9GAMM</name>
<feature type="transmembrane region" description="Helical" evidence="3">
    <location>
        <begin position="106"/>
        <end position="127"/>
    </location>
</feature>
<evidence type="ECO:0000259" key="4">
    <source>
        <dbReference type="Pfam" id="PF13359"/>
    </source>
</evidence>
<dbReference type="EMBL" id="JABVCQ010000017">
    <property type="protein sequence ID" value="MBB1126381.1"/>
    <property type="molecule type" value="Genomic_DNA"/>
</dbReference>
<feature type="domain" description="DDE Tnp4" evidence="4">
    <location>
        <begin position="15"/>
        <end position="110"/>
    </location>
</feature>